<keyword evidence="1" id="KW-0732">Signal</keyword>
<dbReference type="EMBL" id="CAXHTB010000011">
    <property type="protein sequence ID" value="CAL0314770.1"/>
    <property type="molecule type" value="Genomic_DNA"/>
</dbReference>
<dbReference type="AlphaFoldDB" id="A0AAV1WZG8"/>
<evidence type="ECO:0000313" key="2">
    <source>
        <dbReference type="EMBL" id="CAL0314770.1"/>
    </source>
</evidence>
<feature type="signal peptide" evidence="1">
    <location>
        <begin position="1"/>
        <end position="23"/>
    </location>
</feature>
<gene>
    <name evidence="2" type="ORF">LLUT_LOCUS15830</name>
</gene>
<protein>
    <submittedName>
        <fullName evidence="2">Uncharacterized protein</fullName>
    </submittedName>
</protein>
<sequence length="90" mass="10258">MDSHNFNLATFLLSSIIIMKIQQLLIFSSDAKKPITLSPLYRPFILPKKEKVTLNGLQSLFSLVDVSEELQLHHGDKCYTMSTTISRHHS</sequence>
<keyword evidence="3" id="KW-1185">Reference proteome</keyword>
<name>A0AAV1WZG8_LUPLU</name>
<feature type="chain" id="PRO_5043572929" evidence="1">
    <location>
        <begin position="24"/>
        <end position="90"/>
    </location>
</feature>
<evidence type="ECO:0000313" key="3">
    <source>
        <dbReference type="Proteomes" id="UP001497480"/>
    </source>
</evidence>
<dbReference type="Proteomes" id="UP001497480">
    <property type="component" value="Unassembled WGS sequence"/>
</dbReference>
<organism evidence="2 3">
    <name type="scientific">Lupinus luteus</name>
    <name type="common">European yellow lupine</name>
    <dbReference type="NCBI Taxonomy" id="3873"/>
    <lineage>
        <taxon>Eukaryota</taxon>
        <taxon>Viridiplantae</taxon>
        <taxon>Streptophyta</taxon>
        <taxon>Embryophyta</taxon>
        <taxon>Tracheophyta</taxon>
        <taxon>Spermatophyta</taxon>
        <taxon>Magnoliopsida</taxon>
        <taxon>eudicotyledons</taxon>
        <taxon>Gunneridae</taxon>
        <taxon>Pentapetalae</taxon>
        <taxon>rosids</taxon>
        <taxon>fabids</taxon>
        <taxon>Fabales</taxon>
        <taxon>Fabaceae</taxon>
        <taxon>Papilionoideae</taxon>
        <taxon>50 kb inversion clade</taxon>
        <taxon>genistoids sensu lato</taxon>
        <taxon>core genistoids</taxon>
        <taxon>Genisteae</taxon>
        <taxon>Lupinus</taxon>
    </lineage>
</organism>
<proteinExistence type="predicted"/>
<comment type="caution">
    <text evidence="2">The sequence shown here is derived from an EMBL/GenBank/DDBJ whole genome shotgun (WGS) entry which is preliminary data.</text>
</comment>
<evidence type="ECO:0000256" key="1">
    <source>
        <dbReference type="SAM" id="SignalP"/>
    </source>
</evidence>
<accession>A0AAV1WZG8</accession>
<reference evidence="2 3" key="1">
    <citation type="submission" date="2024-03" db="EMBL/GenBank/DDBJ databases">
        <authorList>
            <person name="Martinez-Hernandez J."/>
        </authorList>
    </citation>
    <scope>NUCLEOTIDE SEQUENCE [LARGE SCALE GENOMIC DNA]</scope>
</reference>